<dbReference type="Pfam" id="PF13641">
    <property type="entry name" value="Glyco_tranf_2_3"/>
    <property type="match status" value="1"/>
</dbReference>
<keyword evidence="4" id="KW-1133">Transmembrane helix</keyword>
<feature type="transmembrane region" description="Helical" evidence="4">
    <location>
        <begin position="544"/>
        <end position="564"/>
    </location>
</feature>
<dbReference type="Proteomes" id="UP001226762">
    <property type="component" value="Unassembled WGS sequence"/>
</dbReference>
<evidence type="ECO:0000256" key="4">
    <source>
        <dbReference type="SAM" id="Phobius"/>
    </source>
</evidence>
<keyword evidence="2 6" id="KW-0328">Glycosyltransferase</keyword>
<proteinExistence type="inferred from homology"/>
<dbReference type="SUPFAM" id="SSF160246">
    <property type="entry name" value="EspE N-terminal domain-like"/>
    <property type="match status" value="1"/>
</dbReference>
<dbReference type="AlphaFoldDB" id="A0AAE3WFD2"/>
<keyword evidence="3 6" id="KW-0808">Transferase</keyword>
<keyword evidence="4" id="KW-0472">Membrane</keyword>
<evidence type="ECO:0000259" key="5">
    <source>
        <dbReference type="Pfam" id="PF05157"/>
    </source>
</evidence>
<dbReference type="EC" id="2.4.-.-" evidence="6"/>
<sequence length="658" mass="74214">MHQVRHQPELECPSDDFSSFLLKADLVSARALLAARNIQVRSRSSLDRILISEGLLTAHQVATALSRFHGLPRADLATDPPDPGLADTVPLRLCLNHSVLPWRRIDDTLVIAASRVEDFTHVLSILGEDAPRAELAFAPASDIQAALARQHRATLTARASARVPAGESCRGWGRSQRRRLGLTIVALIMLMGLTWAQPVLVFAALSLWAAFTLIVAAGLRLAAYVARMSDPAPETLAIGSPPPETVTDLPRVSVLVPLFKETEIARHLIARLSRLTYPKPLLDVVLVLEENDHLTRDTIAACTLPPWMRVVEVPEGQPKTKPRAMNYGLDFCDGDIVGIWDAEDAPDPDQITRVVERFAQAPSDVACLQGVLDYYNSRQNWLARCFSVEYAAWFRLILPGMERLGLAIPLGGTTCFFRRDVLEEMGGWDAHNVTEDADLGFRLARHGYRTEVIPTTTGEEANCRFWPWIRQRSRWLKGYMVTYLVHMRRPLTFYRQMGHRRFWGFQAHFVTALSQFVLAPFLWSFWLVLLGLPHPLDPLLPRQWLVNFGLLFLMVEVITILINATAVAGRKHRHLLPWVPTLHFYYPLGAVAAYKALYELIVVPFYWDKTQHGHSLHRRKVPAKPEAELPAFRSRRGAPVALAFRSRRVKLEPGHERL</sequence>
<dbReference type="PANTHER" id="PTHR43630:SF1">
    <property type="entry name" value="POLY-BETA-1,6-N-ACETYL-D-GLUCOSAMINE SYNTHASE"/>
    <property type="match status" value="1"/>
</dbReference>
<evidence type="ECO:0000256" key="1">
    <source>
        <dbReference type="ARBA" id="ARBA00006739"/>
    </source>
</evidence>
<dbReference type="InterPro" id="IPR007831">
    <property type="entry name" value="T2SS_GspE_N"/>
</dbReference>
<feature type="transmembrane region" description="Helical" evidence="4">
    <location>
        <begin position="180"/>
        <end position="196"/>
    </location>
</feature>
<dbReference type="RefSeq" id="WP_306736974.1">
    <property type="nucleotide sequence ID" value="NZ_JANHAX010000006.1"/>
</dbReference>
<comment type="similarity">
    <text evidence="1">Belongs to the glycosyltransferase 2 family.</text>
</comment>
<dbReference type="EMBL" id="JANHAX010000006">
    <property type="protein sequence ID" value="MDQ2091674.1"/>
    <property type="molecule type" value="Genomic_DNA"/>
</dbReference>
<dbReference type="CDD" id="cd06427">
    <property type="entry name" value="CESA_like_2"/>
    <property type="match status" value="1"/>
</dbReference>
<evidence type="ECO:0000313" key="7">
    <source>
        <dbReference type="Proteomes" id="UP001226762"/>
    </source>
</evidence>
<comment type="caution">
    <text evidence="6">The sequence shown here is derived from an EMBL/GenBank/DDBJ whole genome shotgun (WGS) entry which is preliminary data.</text>
</comment>
<keyword evidence="4" id="KW-0812">Transmembrane</keyword>
<keyword evidence="7" id="KW-1185">Reference proteome</keyword>
<evidence type="ECO:0000256" key="2">
    <source>
        <dbReference type="ARBA" id="ARBA00022676"/>
    </source>
</evidence>
<organism evidence="6 7">
    <name type="scientific">Marimonas arenosa</name>
    <dbReference type="NCBI Taxonomy" id="1795305"/>
    <lineage>
        <taxon>Bacteria</taxon>
        <taxon>Pseudomonadati</taxon>
        <taxon>Pseudomonadota</taxon>
        <taxon>Alphaproteobacteria</taxon>
        <taxon>Rhodobacterales</taxon>
        <taxon>Paracoccaceae</taxon>
        <taxon>Marimonas</taxon>
    </lineage>
</organism>
<dbReference type="Gene3D" id="3.90.550.10">
    <property type="entry name" value="Spore Coat Polysaccharide Biosynthesis Protein SpsA, Chain A"/>
    <property type="match status" value="1"/>
</dbReference>
<reference evidence="6" key="2">
    <citation type="submission" date="2023-02" db="EMBL/GenBank/DDBJ databases">
        <title>'Rhodoalgimonas zhirmunskyi' gen. nov., isolated from a red alga.</title>
        <authorList>
            <person name="Nedashkovskaya O.I."/>
            <person name="Otstavnykh N.Y."/>
            <person name="Bystritskaya E.P."/>
            <person name="Balabanova L.A."/>
            <person name="Isaeva M.P."/>
        </authorList>
    </citation>
    <scope>NUCLEOTIDE SEQUENCE</scope>
    <source>
        <strain evidence="6">KCTC 52189</strain>
    </source>
</reference>
<dbReference type="PANTHER" id="PTHR43630">
    <property type="entry name" value="POLY-BETA-1,6-N-ACETYL-D-GLUCOSAMINE SYNTHASE"/>
    <property type="match status" value="1"/>
</dbReference>
<accession>A0AAE3WFD2</accession>
<evidence type="ECO:0000313" key="6">
    <source>
        <dbReference type="EMBL" id="MDQ2091674.1"/>
    </source>
</evidence>
<feature type="transmembrane region" description="Helical" evidence="4">
    <location>
        <begin position="202"/>
        <end position="223"/>
    </location>
</feature>
<feature type="domain" description="Type II secretion system protein GspE N-terminal" evidence="5">
    <location>
        <begin position="69"/>
        <end position="149"/>
    </location>
</feature>
<evidence type="ECO:0000256" key="3">
    <source>
        <dbReference type="ARBA" id="ARBA00022679"/>
    </source>
</evidence>
<dbReference type="SUPFAM" id="SSF53448">
    <property type="entry name" value="Nucleotide-diphospho-sugar transferases"/>
    <property type="match status" value="1"/>
</dbReference>
<dbReference type="GO" id="GO:0016757">
    <property type="term" value="F:glycosyltransferase activity"/>
    <property type="evidence" value="ECO:0007669"/>
    <property type="project" value="UniProtKB-KW"/>
</dbReference>
<gene>
    <name evidence="6" type="ORF">NO357_17370</name>
</gene>
<reference evidence="6" key="1">
    <citation type="submission" date="2022-07" db="EMBL/GenBank/DDBJ databases">
        <authorList>
            <person name="Otstavnykh N."/>
            <person name="Isaeva M."/>
            <person name="Bystritskaya E."/>
        </authorList>
    </citation>
    <scope>NUCLEOTIDE SEQUENCE</scope>
    <source>
        <strain evidence="6">KCTC 52189</strain>
    </source>
</reference>
<dbReference type="InterPro" id="IPR029044">
    <property type="entry name" value="Nucleotide-diphossugar_trans"/>
</dbReference>
<protein>
    <submittedName>
        <fullName evidence="6">Glycosyltransferase</fullName>
        <ecNumber evidence="6">2.4.-.-</ecNumber>
    </submittedName>
</protein>
<dbReference type="InterPro" id="IPR037257">
    <property type="entry name" value="T2SS_E_N_sf"/>
</dbReference>
<name>A0AAE3WFD2_9RHOB</name>
<dbReference type="Pfam" id="PF05157">
    <property type="entry name" value="MshEN"/>
    <property type="match status" value="1"/>
</dbReference>
<feature type="transmembrane region" description="Helical" evidence="4">
    <location>
        <begin position="509"/>
        <end position="532"/>
    </location>
</feature>